<dbReference type="Gene3D" id="3.40.309.10">
    <property type="entry name" value="Aldehyde Dehydrogenase, Chain A, domain 2"/>
    <property type="match status" value="1"/>
</dbReference>
<evidence type="ECO:0000256" key="1">
    <source>
        <dbReference type="ARBA" id="ARBA00009986"/>
    </source>
</evidence>
<evidence type="ECO:0000256" key="4">
    <source>
        <dbReference type="ARBA" id="ARBA00037921"/>
    </source>
</evidence>
<evidence type="ECO:0000256" key="5">
    <source>
        <dbReference type="PROSITE-ProRule" id="PRU10007"/>
    </source>
</evidence>
<feature type="active site" evidence="5">
    <location>
        <position position="258"/>
    </location>
</feature>
<dbReference type="InterPro" id="IPR015590">
    <property type="entry name" value="Aldehyde_DH_dom"/>
</dbReference>
<keyword evidence="2 6" id="KW-0560">Oxidoreductase</keyword>
<dbReference type="AlphaFoldDB" id="C1N8N9"/>
<dbReference type="GeneID" id="9689920"/>
<keyword evidence="3" id="KW-0520">NAD</keyword>
<dbReference type="STRING" id="564608.C1N8N9"/>
<dbReference type="InterPro" id="IPR029510">
    <property type="entry name" value="Ald_DH_CS_GLU"/>
</dbReference>
<dbReference type="InterPro" id="IPR016160">
    <property type="entry name" value="Ald_DH_CS_CYS"/>
</dbReference>
<dbReference type="PANTHER" id="PTHR43860">
    <property type="entry name" value="BETAINE ALDEHYDE DEHYDROGENASE"/>
    <property type="match status" value="1"/>
</dbReference>
<gene>
    <name evidence="8" type="ORF">MICPUCDRAFT_23534</name>
</gene>
<dbReference type="eggNOG" id="KOG2450">
    <property type="taxonomic scope" value="Eukaryota"/>
</dbReference>
<accession>C1N8N9</accession>
<evidence type="ECO:0000256" key="6">
    <source>
        <dbReference type="RuleBase" id="RU003345"/>
    </source>
</evidence>
<dbReference type="PANTHER" id="PTHR43860:SF2">
    <property type="entry name" value="BETAINE ALDEHYDE DEHYDROGENASE-RELATED"/>
    <property type="match status" value="1"/>
</dbReference>
<reference evidence="8 9" key="1">
    <citation type="journal article" date="2009" name="Science">
        <title>Green evolution and dynamic adaptations revealed by genomes of the marine picoeukaryotes Micromonas.</title>
        <authorList>
            <person name="Worden A.Z."/>
            <person name="Lee J.H."/>
            <person name="Mock T."/>
            <person name="Rouze P."/>
            <person name="Simmons M.P."/>
            <person name="Aerts A.L."/>
            <person name="Allen A.E."/>
            <person name="Cuvelier M.L."/>
            <person name="Derelle E."/>
            <person name="Everett M.V."/>
            <person name="Foulon E."/>
            <person name="Grimwood J."/>
            <person name="Gundlach H."/>
            <person name="Henrissat B."/>
            <person name="Napoli C."/>
            <person name="McDonald S.M."/>
            <person name="Parker M.S."/>
            <person name="Rombauts S."/>
            <person name="Salamov A."/>
            <person name="Von Dassow P."/>
            <person name="Badger J.H."/>
            <person name="Coutinho P.M."/>
            <person name="Demir E."/>
            <person name="Dubchak I."/>
            <person name="Gentemann C."/>
            <person name="Eikrem W."/>
            <person name="Gready J.E."/>
            <person name="John U."/>
            <person name="Lanier W."/>
            <person name="Lindquist E.A."/>
            <person name="Lucas S."/>
            <person name="Mayer K.F."/>
            <person name="Moreau H."/>
            <person name="Not F."/>
            <person name="Otillar R."/>
            <person name="Panaud O."/>
            <person name="Pangilinan J."/>
            <person name="Paulsen I."/>
            <person name="Piegu B."/>
            <person name="Poliakov A."/>
            <person name="Robbens S."/>
            <person name="Schmutz J."/>
            <person name="Toulza E."/>
            <person name="Wyss T."/>
            <person name="Zelensky A."/>
            <person name="Zhou K."/>
            <person name="Armbrust E.V."/>
            <person name="Bhattacharya D."/>
            <person name="Goodenough U.W."/>
            <person name="Van de Peer Y."/>
            <person name="Grigoriev I.V."/>
        </authorList>
    </citation>
    <scope>NUCLEOTIDE SEQUENCE [LARGE SCALE GENOMIC DNA]</scope>
    <source>
        <strain evidence="8 9">CCMP1545</strain>
    </source>
</reference>
<evidence type="ECO:0000259" key="7">
    <source>
        <dbReference type="Pfam" id="PF00171"/>
    </source>
</evidence>
<dbReference type="PROSITE" id="PS00070">
    <property type="entry name" value="ALDEHYDE_DEHYDR_CYS"/>
    <property type="match status" value="1"/>
</dbReference>
<feature type="domain" description="Aldehyde dehydrogenase" evidence="7">
    <location>
        <begin position="16"/>
        <end position="487"/>
    </location>
</feature>
<dbReference type="InterPro" id="IPR016162">
    <property type="entry name" value="Ald_DH_N"/>
</dbReference>
<dbReference type="Gene3D" id="3.40.605.10">
    <property type="entry name" value="Aldehyde Dehydrogenase, Chain A, domain 1"/>
    <property type="match status" value="1"/>
</dbReference>
<dbReference type="EMBL" id="GG663751">
    <property type="protein sequence ID" value="EEH51214.1"/>
    <property type="molecule type" value="Genomic_DNA"/>
</dbReference>
<keyword evidence="9" id="KW-1185">Reference proteome</keyword>
<dbReference type="GO" id="GO:0004029">
    <property type="term" value="F:aldehyde dehydrogenase (NAD+) activity"/>
    <property type="evidence" value="ECO:0007669"/>
    <property type="project" value="UniProtKB-ARBA"/>
</dbReference>
<comment type="similarity">
    <text evidence="1 6">Belongs to the aldehyde dehydrogenase family.</text>
</comment>
<dbReference type="RefSeq" id="XP_003064309.1">
    <property type="nucleotide sequence ID" value="XM_003064263.1"/>
</dbReference>
<comment type="pathway">
    <text evidence="4">Amine and polyamine biosynthesis; betaine biosynthesis via choline pathway; betaine from betaine aldehyde: step 1/1.</text>
</comment>
<organism evidence="9">
    <name type="scientific">Micromonas pusilla (strain CCMP1545)</name>
    <name type="common">Picoplanktonic green alga</name>
    <dbReference type="NCBI Taxonomy" id="564608"/>
    <lineage>
        <taxon>Eukaryota</taxon>
        <taxon>Viridiplantae</taxon>
        <taxon>Chlorophyta</taxon>
        <taxon>Mamiellophyceae</taxon>
        <taxon>Mamiellales</taxon>
        <taxon>Mamiellaceae</taxon>
        <taxon>Micromonas</taxon>
    </lineage>
</organism>
<protein>
    <submittedName>
        <fullName evidence="8">Predicted protein</fullName>
    </submittedName>
</protein>
<dbReference type="OMA" id="PMPIAAW"/>
<name>C1N8N9_MICPC</name>
<dbReference type="FunFam" id="3.40.309.10:FF:000012">
    <property type="entry name" value="Betaine aldehyde dehydrogenase"/>
    <property type="match status" value="1"/>
</dbReference>
<dbReference type="PROSITE" id="PS00687">
    <property type="entry name" value="ALDEHYDE_DEHYDR_GLU"/>
    <property type="match status" value="1"/>
</dbReference>
<dbReference type="OrthoDB" id="310895at2759"/>
<dbReference type="FunFam" id="3.40.605.10:FF:000007">
    <property type="entry name" value="NAD/NADP-dependent betaine aldehyde dehydrogenase"/>
    <property type="match status" value="1"/>
</dbReference>
<dbReference type="Proteomes" id="UP000001876">
    <property type="component" value="Unassembled WGS sequence"/>
</dbReference>
<evidence type="ECO:0000313" key="9">
    <source>
        <dbReference type="Proteomes" id="UP000001876"/>
    </source>
</evidence>
<evidence type="ECO:0000256" key="3">
    <source>
        <dbReference type="ARBA" id="ARBA00023027"/>
    </source>
</evidence>
<evidence type="ECO:0000256" key="2">
    <source>
        <dbReference type="ARBA" id="ARBA00023002"/>
    </source>
</evidence>
<dbReference type="InterPro" id="IPR016163">
    <property type="entry name" value="Ald_DH_C"/>
</dbReference>
<dbReference type="Pfam" id="PF00171">
    <property type="entry name" value="Aldedh"/>
    <property type="match status" value="1"/>
</dbReference>
<proteinExistence type="inferred from homology"/>
<evidence type="ECO:0000313" key="8">
    <source>
        <dbReference type="EMBL" id="EEH51214.1"/>
    </source>
</evidence>
<dbReference type="SUPFAM" id="SSF53720">
    <property type="entry name" value="ALDH-like"/>
    <property type="match status" value="1"/>
</dbReference>
<dbReference type="KEGG" id="mpp:MICPUCDRAFT_23534"/>
<sequence length="505" mass="53602">MAAAPPAAKLFIGGRWVPPIHGASIPVVNPHDGSTIGAIAAGTSEDVAAAAWAAKHAFAEWSATTGAHRASILRAIATEIKKRKDALSSTETNDCGKPLEESEWDIDDAAACFEYYASRCEAIFGSASTASKPVSLPDASFRGTLVKEPLGVVGLITPWNYPLLMAVWKVAPALAAGCAVVLKPSELASLTCLELADVARVAGVPPGVFNVVTGAGADAGAAVCVAPGIDKIAFTGSLATGRRVARACSEEPKPCSLELGGKSTLVVFDDVDVDVAVEWAMFGCFWTNGQICSATSRVLVHERIAEAFKRKLRAAVAGIDAGEPRRKGCRLGPLVSAGQRDKVLAYIANGISNGVEVLCGGCEPPRGKHVHAAGYYVAPTIFWNVPQSDPLWKEEIFGPVMSVREFRDEDEAIEIANDSEYGLAAAVLSNDDARCERMTGRFQAGIVWQQCSQPCFAELPWGGKKRSGFGRDLGEDGMEKYLHTKQVVRYASEEPFGWYPSCSKL</sequence>
<dbReference type="InterPro" id="IPR016161">
    <property type="entry name" value="Ald_DH/histidinol_DH"/>
</dbReference>